<evidence type="ECO:0000259" key="1">
    <source>
        <dbReference type="Pfam" id="PF14214"/>
    </source>
</evidence>
<gene>
    <name evidence="2" type="ORF">LSAT_V11C600309920</name>
</gene>
<organism evidence="2 3">
    <name type="scientific">Lactuca sativa</name>
    <name type="common">Garden lettuce</name>
    <dbReference type="NCBI Taxonomy" id="4236"/>
    <lineage>
        <taxon>Eukaryota</taxon>
        <taxon>Viridiplantae</taxon>
        <taxon>Streptophyta</taxon>
        <taxon>Embryophyta</taxon>
        <taxon>Tracheophyta</taxon>
        <taxon>Spermatophyta</taxon>
        <taxon>Magnoliopsida</taxon>
        <taxon>eudicotyledons</taxon>
        <taxon>Gunneridae</taxon>
        <taxon>Pentapetalae</taxon>
        <taxon>asterids</taxon>
        <taxon>campanulids</taxon>
        <taxon>Asterales</taxon>
        <taxon>Asteraceae</taxon>
        <taxon>Cichorioideae</taxon>
        <taxon>Cichorieae</taxon>
        <taxon>Lactucinae</taxon>
        <taxon>Lactuca</taxon>
    </lineage>
</organism>
<dbReference type="PANTHER" id="PTHR45786:SF78">
    <property type="entry name" value="ATP-DEPENDENT DNA HELICASE"/>
    <property type="match status" value="1"/>
</dbReference>
<feature type="domain" description="Helitron helicase-like" evidence="1">
    <location>
        <begin position="208"/>
        <end position="301"/>
    </location>
</feature>
<dbReference type="Pfam" id="PF14214">
    <property type="entry name" value="Helitron_like_N"/>
    <property type="match status" value="1"/>
</dbReference>
<reference evidence="2 3" key="1">
    <citation type="journal article" date="2017" name="Nat. Commun.">
        <title>Genome assembly with in vitro proximity ligation data and whole-genome triplication in lettuce.</title>
        <authorList>
            <person name="Reyes-Chin-Wo S."/>
            <person name="Wang Z."/>
            <person name="Yang X."/>
            <person name="Kozik A."/>
            <person name="Arikit S."/>
            <person name="Song C."/>
            <person name="Xia L."/>
            <person name="Froenicke L."/>
            <person name="Lavelle D.O."/>
            <person name="Truco M.J."/>
            <person name="Xia R."/>
            <person name="Zhu S."/>
            <person name="Xu C."/>
            <person name="Xu H."/>
            <person name="Xu X."/>
            <person name="Cox K."/>
            <person name="Korf I."/>
            <person name="Meyers B.C."/>
            <person name="Michelmore R.W."/>
        </authorList>
    </citation>
    <scope>NUCLEOTIDE SEQUENCE [LARGE SCALE GENOMIC DNA]</scope>
    <source>
        <strain evidence="3">cv. Salinas</strain>
        <tissue evidence="2">Seedlings</tissue>
    </source>
</reference>
<accession>A0A9R1VAH6</accession>
<dbReference type="EMBL" id="NBSK02000006">
    <property type="protein sequence ID" value="KAJ0202438.1"/>
    <property type="molecule type" value="Genomic_DNA"/>
</dbReference>
<dbReference type="PANTHER" id="PTHR45786">
    <property type="entry name" value="DNA BINDING PROTEIN-LIKE"/>
    <property type="match status" value="1"/>
</dbReference>
<protein>
    <recommendedName>
        <fullName evidence="1">Helitron helicase-like domain-containing protein</fullName>
    </recommendedName>
</protein>
<sequence>MEHRVLKAQNPCVHCGAKRIQFEFPTFCYMNGKTKLAYSPIPTEFLQLFTKQDILEEFFRYNIRAYNSNFSFTSLGVKVDKELANMTYGVYTFCTHRTFYHNIVQLILREGESKYLQFYFYDGQNVLSERERERERERELSTRMLIGKSLVTLNPSVELDQRVYVKATTSEVSDHTKTIQTHYGCYDPLSYPLSFPNGDSGWHPKISIQEVSIDEIITKNENNDDDFEENQTKIRVDLYQGIVDCFNVSEGQTSMVGERVVLPSSFIGGPRDMRKQFLDAMTLVQEDGSHDIFVTRTCNPN</sequence>
<dbReference type="AlphaFoldDB" id="A0A9R1VAH6"/>
<evidence type="ECO:0000313" key="2">
    <source>
        <dbReference type="EMBL" id="KAJ0202438.1"/>
    </source>
</evidence>
<keyword evidence="3" id="KW-1185">Reference proteome</keyword>
<dbReference type="Proteomes" id="UP000235145">
    <property type="component" value="Unassembled WGS sequence"/>
</dbReference>
<name>A0A9R1VAH6_LACSA</name>
<proteinExistence type="predicted"/>
<comment type="caution">
    <text evidence="2">The sequence shown here is derived from an EMBL/GenBank/DDBJ whole genome shotgun (WGS) entry which is preliminary data.</text>
</comment>
<dbReference type="InterPro" id="IPR025476">
    <property type="entry name" value="Helitron_helicase-like"/>
</dbReference>
<evidence type="ECO:0000313" key="3">
    <source>
        <dbReference type="Proteomes" id="UP000235145"/>
    </source>
</evidence>